<feature type="compositionally biased region" description="Polar residues" evidence="2">
    <location>
        <begin position="237"/>
        <end position="249"/>
    </location>
</feature>
<feature type="region of interest" description="Disordered" evidence="2">
    <location>
        <begin position="188"/>
        <end position="302"/>
    </location>
</feature>
<feature type="coiled-coil region" evidence="1">
    <location>
        <begin position="87"/>
        <end position="166"/>
    </location>
</feature>
<evidence type="ECO:0000313" key="4">
    <source>
        <dbReference type="Proteomes" id="UP001283361"/>
    </source>
</evidence>
<evidence type="ECO:0000256" key="1">
    <source>
        <dbReference type="SAM" id="Coils"/>
    </source>
</evidence>
<evidence type="ECO:0000313" key="3">
    <source>
        <dbReference type="EMBL" id="KAK3801460.1"/>
    </source>
</evidence>
<reference evidence="3" key="1">
    <citation type="journal article" date="2023" name="G3 (Bethesda)">
        <title>A reference genome for the long-term kleptoplast-retaining sea slug Elysia crispata morphotype clarki.</title>
        <authorList>
            <person name="Eastman K.E."/>
            <person name="Pendleton A.L."/>
            <person name="Shaikh M.A."/>
            <person name="Suttiyut T."/>
            <person name="Ogas R."/>
            <person name="Tomko P."/>
            <person name="Gavelis G."/>
            <person name="Widhalm J.R."/>
            <person name="Wisecaver J.H."/>
        </authorList>
    </citation>
    <scope>NUCLEOTIDE SEQUENCE</scope>
    <source>
        <strain evidence="3">ECLA1</strain>
    </source>
</reference>
<protein>
    <submittedName>
        <fullName evidence="3">Uncharacterized protein</fullName>
    </submittedName>
</protein>
<evidence type="ECO:0000256" key="2">
    <source>
        <dbReference type="SAM" id="MobiDB-lite"/>
    </source>
</evidence>
<gene>
    <name evidence="3" type="ORF">RRG08_010043</name>
</gene>
<feature type="compositionally biased region" description="Low complexity" evidence="2">
    <location>
        <begin position="188"/>
        <end position="203"/>
    </location>
</feature>
<organism evidence="3 4">
    <name type="scientific">Elysia crispata</name>
    <name type="common">lettuce slug</name>
    <dbReference type="NCBI Taxonomy" id="231223"/>
    <lineage>
        <taxon>Eukaryota</taxon>
        <taxon>Metazoa</taxon>
        <taxon>Spiralia</taxon>
        <taxon>Lophotrochozoa</taxon>
        <taxon>Mollusca</taxon>
        <taxon>Gastropoda</taxon>
        <taxon>Heterobranchia</taxon>
        <taxon>Euthyneura</taxon>
        <taxon>Panpulmonata</taxon>
        <taxon>Sacoglossa</taxon>
        <taxon>Placobranchoidea</taxon>
        <taxon>Plakobranchidae</taxon>
        <taxon>Elysia</taxon>
    </lineage>
</organism>
<name>A0AAE1B8X6_9GAST</name>
<dbReference type="EMBL" id="JAWDGP010000310">
    <property type="protein sequence ID" value="KAK3801460.1"/>
    <property type="molecule type" value="Genomic_DNA"/>
</dbReference>
<feature type="compositionally biased region" description="Polar residues" evidence="2">
    <location>
        <begin position="204"/>
        <end position="219"/>
    </location>
</feature>
<sequence length="463" mass="52170">MTAVEWNTIDFICSLSHVLCNNNLGSSHCLQRRGPLTETATLPFAHKTLRSIQRLMAQPVAKNEMDFIQGLKEAEAIGISRQQFMKVWEHETKMKQLEDELQLQQRRAEAGKIENCKESLHATSLLVEAQFQKFSIDQRRALNNLKEDLQQQNQALIADISRLLEGFASLVGRVIKDELQTALAELSLSESNTSRSSNLSNSSQVPQGSRHSDQGSTRIWSKVHEESESIGESSISLDHNSANDLISETNVKKGKKKRGRRGKRKQKNALTEEENAEDQPSNHQKNIEQDTSKKPLNSFINSGDDSSSCNSLLLPKDEPVKMLVFGISQVAECGKISKSPVYHLQDSSFKVQLSLWFDSEKELKMNLTFWGLSLHPLKSSRVFIISGEIKNKNSSAYSSLFSQISPMLSLQKPWSQNVELPLVLKTKRGSYSNINLETLYTRNFVFEEGDSIAINWLVMSKEA</sequence>
<dbReference type="AlphaFoldDB" id="A0AAE1B8X6"/>
<keyword evidence="4" id="KW-1185">Reference proteome</keyword>
<comment type="caution">
    <text evidence="3">The sequence shown here is derived from an EMBL/GenBank/DDBJ whole genome shotgun (WGS) entry which is preliminary data.</text>
</comment>
<proteinExistence type="predicted"/>
<dbReference type="Proteomes" id="UP001283361">
    <property type="component" value="Unassembled WGS sequence"/>
</dbReference>
<accession>A0AAE1B8X6</accession>
<keyword evidence="1" id="KW-0175">Coiled coil</keyword>
<feature type="compositionally biased region" description="Basic residues" evidence="2">
    <location>
        <begin position="252"/>
        <end position="267"/>
    </location>
</feature>